<name>A0ABV4DLD0_9LACO</name>
<evidence type="ECO:0000256" key="5">
    <source>
        <dbReference type="ARBA" id="ARBA00022801"/>
    </source>
</evidence>
<comment type="subcellular location">
    <subcellularLocation>
        <location evidence="1">Cell membrane</location>
        <topology evidence="1">Multi-pass membrane protein</topology>
    </subcellularLocation>
</comment>
<dbReference type="InterPro" id="IPR026392">
    <property type="entry name" value="Exo/Archaeosortase_dom"/>
</dbReference>
<evidence type="ECO:0000256" key="3">
    <source>
        <dbReference type="ARBA" id="ARBA00022670"/>
    </source>
</evidence>
<evidence type="ECO:0000313" key="9">
    <source>
        <dbReference type="EMBL" id="MEY8661290.1"/>
    </source>
</evidence>
<keyword evidence="6 8" id="KW-1133">Transmembrane helix</keyword>
<keyword evidence="4 8" id="KW-0812">Transmembrane</keyword>
<dbReference type="InterPro" id="IPR017541">
    <property type="entry name" value="Exosort-XrtG"/>
</dbReference>
<evidence type="ECO:0000313" key="10">
    <source>
        <dbReference type="Proteomes" id="UP001565236"/>
    </source>
</evidence>
<accession>A0ABV4DLD0</accession>
<dbReference type="NCBIfam" id="TIGR04178">
    <property type="entry name" value="exo_archaeo"/>
    <property type="match status" value="1"/>
</dbReference>
<evidence type="ECO:0000256" key="7">
    <source>
        <dbReference type="ARBA" id="ARBA00023136"/>
    </source>
</evidence>
<dbReference type="RefSeq" id="WP_369939558.1">
    <property type="nucleotide sequence ID" value="NZ_JBCLUF010000001.1"/>
</dbReference>
<sequence length="199" mass="23166">MLYTTIFWICFSLWIYALSVLKRAKLAGFYFIVGSIGLFATCIFLFQDYLVWLFSAVLCRSLRPIGLFTGLFSTVNDNLIILKRPLETLYVYLDFECSGVIETTAFFGLIMFYPLYTRKERSFLALTGIAYIYFANFFRILLIVGVLQLGGSTWFYFVHSILGRLFFYVLIITLYYNVFTRSHIVQKYLQRLEPGATLA</sequence>
<dbReference type="EMBL" id="JBCLUF010000001">
    <property type="protein sequence ID" value="MEY8661290.1"/>
    <property type="molecule type" value="Genomic_DNA"/>
</dbReference>
<evidence type="ECO:0000256" key="2">
    <source>
        <dbReference type="ARBA" id="ARBA00022475"/>
    </source>
</evidence>
<organism evidence="9 10">
    <name type="scientific">Ligilactobacillus faecis</name>
    <dbReference type="NCBI Taxonomy" id="762833"/>
    <lineage>
        <taxon>Bacteria</taxon>
        <taxon>Bacillati</taxon>
        <taxon>Bacillota</taxon>
        <taxon>Bacilli</taxon>
        <taxon>Lactobacillales</taxon>
        <taxon>Lactobacillaceae</taxon>
        <taxon>Ligilactobacillus</taxon>
    </lineage>
</organism>
<evidence type="ECO:0000256" key="8">
    <source>
        <dbReference type="SAM" id="Phobius"/>
    </source>
</evidence>
<keyword evidence="3" id="KW-0645">Protease</keyword>
<feature type="transmembrane region" description="Helical" evidence="8">
    <location>
        <begin position="6"/>
        <end position="21"/>
    </location>
</feature>
<keyword evidence="2" id="KW-1003">Cell membrane</keyword>
<dbReference type="Proteomes" id="UP001565236">
    <property type="component" value="Unassembled WGS sequence"/>
</dbReference>
<evidence type="ECO:0000256" key="1">
    <source>
        <dbReference type="ARBA" id="ARBA00004651"/>
    </source>
</evidence>
<evidence type="ECO:0000256" key="6">
    <source>
        <dbReference type="ARBA" id="ARBA00022989"/>
    </source>
</evidence>
<feature type="transmembrane region" description="Helical" evidence="8">
    <location>
        <begin position="89"/>
        <end position="116"/>
    </location>
</feature>
<keyword evidence="5" id="KW-0378">Hydrolase</keyword>
<feature type="transmembrane region" description="Helical" evidence="8">
    <location>
        <begin position="153"/>
        <end position="178"/>
    </location>
</feature>
<reference evidence="9 10" key="1">
    <citation type="submission" date="2024-03" db="EMBL/GenBank/DDBJ databases">
        <title>Mouse gut bacterial collection (mGBC) of GemPharmatech.</title>
        <authorList>
            <person name="He Y."/>
            <person name="Dong L."/>
            <person name="Wu D."/>
            <person name="Gao X."/>
            <person name="Lin Z."/>
        </authorList>
    </citation>
    <scope>NUCLEOTIDE SEQUENCE [LARGE SCALE GENOMIC DNA]</scope>
    <source>
        <strain evidence="9 10">15-30</strain>
    </source>
</reference>
<protein>
    <submittedName>
        <fullName evidence="9">Exosortase family protein XrtG</fullName>
    </submittedName>
</protein>
<keyword evidence="7 8" id="KW-0472">Membrane</keyword>
<dbReference type="NCBIfam" id="TIGR03110">
    <property type="entry name" value="exosort_Gpos"/>
    <property type="match status" value="1"/>
</dbReference>
<evidence type="ECO:0000256" key="4">
    <source>
        <dbReference type="ARBA" id="ARBA00022692"/>
    </source>
</evidence>
<proteinExistence type="predicted"/>
<comment type="caution">
    <text evidence="9">The sequence shown here is derived from an EMBL/GenBank/DDBJ whole genome shotgun (WGS) entry which is preliminary data.</text>
</comment>
<gene>
    <name evidence="9" type="primary">xrtG</name>
    <name evidence="9" type="ORF">AALT52_00070</name>
</gene>
<keyword evidence="10" id="KW-1185">Reference proteome</keyword>
<feature type="transmembrane region" description="Helical" evidence="8">
    <location>
        <begin position="123"/>
        <end position="147"/>
    </location>
</feature>
<feature type="transmembrane region" description="Helical" evidence="8">
    <location>
        <begin position="28"/>
        <end position="46"/>
    </location>
</feature>